<feature type="chain" id="PRO_5001865331" description="Lipoprotein" evidence="1">
    <location>
        <begin position="28"/>
        <end position="268"/>
    </location>
</feature>
<dbReference type="EMBL" id="BBMT01000003">
    <property type="protein sequence ID" value="GAL33477.1"/>
    <property type="molecule type" value="Genomic_DNA"/>
</dbReference>
<proteinExistence type="predicted"/>
<sequence length="268" mass="29690">MTINLNRISKAAFVSAIFCTSSPFVSADEAQLADMSDPMAVFDQLGGGISDRGINIKYGQMYDTNSDVTMGMNIVEVKGIAGGMLGWSDTVKPDDSIDSVRFRNFNGNITNGRGKQIDVNYDVERESLDASYSVMQALPPLKNFNLYPFAGVGVNVQNNAIDTYQNGQAVVDSGYSIPGVFGQIGMYSKLAVTDKIWLNYNPMFLTTIGGSDFYKNNAYGLGKSNITMHELIASYQVNPRLNFRYFANFSDEVSFRDGQHRLEFNYQF</sequence>
<reference evidence="2 3" key="1">
    <citation type="submission" date="2014-09" db="EMBL/GenBank/DDBJ databases">
        <title>Vibrio maritimus JCM 19240. (C210) whole genome shotgun sequence.</title>
        <authorList>
            <person name="Sawabe T."/>
            <person name="Meirelles P."/>
            <person name="Nakanishi M."/>
            <person name="Sayaka M."/>
            <person name="Hattori M."/>
            <person name="Ohkuma M."/>
        </authorList>
    </citation>
    <scope>NUCLEOTIDE SEQUENCE [LARGE SCALE GENOMIC DNA]</scope>
    <source>
        <strain evidence="2 3">JCM 19240</strain>
    </source>
</reference>
<accession>A0A090TQV8</accession>
<keyword evidence="3" id="KW-1185">Reference proteome</keyword>
<dbReference type="OrthoDB" id="5291732at2"/>
<dbReference type="Proteomes" id="UP000029224">
    <property type="component" value="Unassembled WGS sequence"/>
</dbReference>
<evidence type="ECO:0000313" key="3">
    <source>
        <dbReference type="Proteomes" id="UP000029224"/>
    </source>
</evidence>
<reference evidence="2 3" key="2">
    <citation type="submission" date="2014-09" db="EMBL/GenBank/DDBJ databases">
        <authorList>
            <consortium name="NBRP consortium"/>
            <person name="Sawabe T."/>
            <person name="Meirelles P."/>
            <person name="Nakanishi M."/>
            <person name="Sayaka M."/>
            <person name="Hattori M."/>
            <person name="Ohkuma M."/>
        </authorList>
    </citation>
    <scope>NUCLEOTIDE SEQUENCE [LARGE SCALE GENOMIC DNA]</scope>
    <source>
        <strain evidence="2 3">JCM 19240</strain>
    </source>
</reference>
<name>A0A090TQV8_9VIBR</name>
<comment type="caution">
    <text evidence="2">The sequence shown here is derived from an EMBL/GenBank/DDBJ whole genome shotgun (WGS) entry which is preliminary data.</text>
</comment>
<protein>
    <recommendedName>
        <fullName evidence="4">Lipoprotein</fullName>
    </recommendedName>
</protein>
<organism evidence="2 3">
    <name type="scientific">Vibrio maritimus</name>
    <dbReference type="NCBI Taxonomy" id="990268"/>
    <lineage>
        <taxon>Bacteria</taxon>
        <taxon>Pseudomonadati</taxon>
        <taxon>Pseudomonadota</taxon>
        <taxon>Gammaproteobacteria</taxon>
        <taxon>Vibrionales</taxon>
        <taxon>Vibrionaceae</taxon>
        <taxon>Vibrio</taxon>
    </lineage>
</organism>
<evidence type="ECO:0000256" key="1">
    <source>
        <dbReference type="SAM" id="SignalP"/>
    </source>
</evidence>
<keyword evidence="1" id="KW-0732">Signal</keyword>
<evidence type="ECO:0000313" key="2">
    <source>
        <dbReference type="EMBL" id="GAL33477.1"/>
    </source>
</evidence>
<dbReference type="AlphaFoldDB" id="A0A090TQV8"/>
<feature type="signal peptide" evidence="1">
    <location>
        <begin position="1"/>
        <end position="27"/>
    </location>
</feature>
<gene>
    <name evidence="2" type="ORF">JCM19240_2173</name>
</gene>
<evidence type="ECO:0008006" key="4">
    <source>
        <dbReference type="Google" id="ProtNLM"/>
    </source>
</evidence>